<feature type="region of interest" description="Disordered" evidence="5">
    <location>
        <begin position="1"/>
        <end position="25"/>
    </location>
</feature>
<evidence type="ECO:0008006" key="9">
    <source>
        <dbReference type="Google" id="ProtNLM"/>
    </source>
</evidence>
<dbReference type="PANTHER" id="PTHR12570:SF65">
    <property type="entry name" value="MAGNESIUM TRANSPORTER NIPA9-RELATED"/>
    <property type="match status" value="1"/>
</dbReference>
<dbReference type="Pfam" id="PF05653">
    <property type="entry name" value="Mg_trans_NIPA"/>
    <property type="match status" value="1"/>
</dbReference>
<dbReference type="SUPFAM" id="SSF103481">
    <property type="entry name" value="Multidrug resistance efflux transporter EmrE"/>
    <property type="match status" value="1"/>
</dbReference>
<name>A0ABY8ELE1_MALFU</name>
<evidence type="ECO:0000313" key="8">
    <source>
        <dbReference type="Proteomes" id="UP000818624"/>
    </source>
</evidence>
<dbReference type="InterPro" id="IPR008521">
    <property type="entry name" value="Mg_trans_NIPA"/>
</dbReference>
<feature type="compositionally biased region" description="Acidic residues" evidence="5">
    <location>
        <begin position="283"/>
        <end position="292"/>
    </location>
</feature>
<keyword evidence="3 6" id="KW-1133">Transmembrane helix</keyword>
<protein>
    <recommendedName>
        <fullName evidence="9">DUF803-domain-containing protein</fullName>
    </recommendedName>
</protein>
<feature type="transmembrane region" description="Helical" evidence="6">
    <location>
        <begin position="228"/>
        <end position="249"/>
    </location>
</feature>
<feature type="transmembrane region" description="Helical" evidence="6">
    <location>
        <begin position="255"/>
        <end position="276"/>
    </location>
</feature>
<dbReference type="Proteomes" id="UP000818624">
    <property type="component" value="Chromosome 1"/>
</dbReference>
<evidence type="ECO:0000313" key="7">
    <source>
        <dbReference type="EMBL" id="WFD46388.1"/>
    </source>
</evidence>
<evidence type="ECO:0000256" key="4">
    <source>
        <dbReference type="ARBA" id="ARBA00023136"/>
    </source>
</evidence>
<sequence length="462" mass="49251">MRLDAQAQDTTPPSEETRLLTSAPPPASYLRSKLWWTGLALMGLGESGNFLSYGMAPASLVAPLGAVSLLSNVIIAPAMLHETIHAFDLIGIFLAISGAVAVVSSAGPSGSEPLDPQHLWAALSRPTFLVYTGTMLVLAVALMILCSTSVGKRSVLAHVGTCAVFGAFTVLATKGISSFLVLDMGDDSPAWMLHEPLFYILVAVLASTAVAQLAYLNRALQSFDSRKVVPTQFVLFTVSTIVGSSILYHDFARMSWGQVTGFTVGVLITFLGVIVLTCSPSSETEEEEETEAETTGPMEIIVDPTADTSQGVPAEIVSTDEPAKTASLKPKMGTRRRAYTLPGPEDGRMLQRPRQRLADMAASLVEQSQSLLSSGEPIPRRVRSRPTRSHTPSSLTGSMDEDGHLRAPLGHAFLGISPGRNLLLIPNQGAPSLLPLDLPRHRLGHARRGSALASLFHYGGYE</sequence>
<keyword evidence="8" id="KW-1185">Reference proteome</keyword>
<evidence type="ECO:0000256" key="5">
    <source>
        <dbReference type="SAM" id="MobiDB-lite"/>
    </source>
</evidence>
<gene>
    <name evidence="7" type="ORF">GLX27_001023</name>
</gene>
<dbReference type="InterPro" id="IPR037185">
    <property type="entry name" value="EmrE-like"/>
</dbReference>
<dbReference type="PANTHER" id="PTHR12570">
    <property type="match status" value="1"/>
</dbReference>
<reference evidence="7 8" key="1">
    <citation type="journal article" date="2020" name="Elife">
        <title>Loss of centromere function drives karyotype evolution in closely related Malassezia species.</title>
        <authorList>
            <person name="Sankaranarayanan S.R."/>
            <person name="Ianiri G."/>
            <person name="Coelho M.A."/>
            <person name="Reza M.H."/>
            <person name="Thimmappa B.C."/>
            <person name="Ganguly P."/>
            <person name="Vadnala R.N."/>
            <person name="Sun S."/>
            <person name="Siddharthan R."/>
            <person name="Tellgren-Roth C."/>
            <person name="Dawson T.L."/>
            <person name="Heitman J."/>
            <person name="Sanyal K."/>
        </authorList>
    </citation>
    <scope>NUCLEOTIDE SEQUENCE [LARGE SCALE GENOMIC DNA]</scope>
    <source>
        <strain evidence="7">CBS14141</strain>
    </source>
</reference>
<keyword evidence="2 6" id="KW-0812">Transmembrane</keyword>
<evidence type="ECO:0000256" key="1">
    <source>
        <dbReference type="ARBA" id="ARBA00004141"/>
    </source>
</evidence>
<feature type="transmembrane region" description="Helical" evidence="6">
    <location>
        <begin position="155"/>
        <end position="177"/>
    </location>
</feature>
<evidence type="ECO:0000256" key="2">
    <source>
        <dbReference type="ARBA" id="ARBA00022692"/>
    </source>
</evidence>
<feature type="region of interest" description="Disordered" evidence="5">
    <location>
        <begin position="281"/>
        <end position="351"/>
    </location>
</feature>
<evidence type="ECO:0000256" key="3">
    <source>
        <dbReference type="ARBA" id="ARBA00022989"/>
    </source>
</evidence>
<feature type="region of interest" description="Disordered" evidence="5">
    <location>
        <begin position="367"/>
        <end position="401"/>
    </location>
</feature>
<accession>A0ABY8ELE1</accession>
<proteinExistence type="predicted"/>
<keyword evidence="4 6" id="KW-0472">Membrane</keyword>
<evidence type="ECO:0000256" key="6">
    <source>
        <dbReference type="SAM" id="Phobius"/>
    </source>
</evidence>
<organism evidence="7 8">
    <name type="scientific">Malassezia furfur</name>
    <name type="common">Pityriasis versicolor infection agent</name>
    <name type="synonym">Pityrosporum furfur</name>
    <dbReference type="NCBI Taxonomy" id="55194"/>
    <lineage>
        <taxon>Eukaryota</taxon>
        <taxon>Fungi</taxon>
        <taxon>Dikarya</taxon>
        <taxon>Basidiomycota</taxon>
        <taxon>Ustilaginomycotina</taxon>
        <taxon>Malasseziomycetes</taxon>
        <taxon>Malasseziales</taxon>
        <taxon>Malasseziaceae</taxon>
        <taxon>Malassezia</taxon>
    </lineage>
</organism>
<comment type="subcellular location">
    <subcellularLocation>
        <location evidence="1">Membrane</location>
        <topology evidence="1">Multi-pass membrane protein</topology>
    </subcellularLocation>
</comment>
<feature type="transmembrane region" description="Helical" evidence="6">
    <location>
        <begin position="87"/>
        <end position="108"/>
    </location>
</feature>
<dbReference type="EMBL" id="CP046234">
    <property type="protein sequence ID" value="WFD46388.1"/>
    <property type="molecule type" value="Genomic_DNA"/>
</dbReference>
<feature type="transmembrane region" description="Helical" evidence="6">
    <location>
        <begin position="197"/>
        <end position="216"/>
    </location>
</feature>
<feature type="transmembrane region" description="Helical" evidence="6">
    <location>
        <begin position="50"/>
        <end position="75"/>
    </location>
</feature>
<feature type="transmembrane region" description="Helical" evidence="6">
    <location>
        <begin position="128"/>
        <end position="148"/>
    </location>
</feature>